<evidence type="ECO:0000313" key="8">
    <source>
        <dbReference type="Proteomes" id="UP000282060"/>
    </source>
</evidence>
<dbReference type="SMART" id="SM00382">
    <property type="entry name" value="AAA"/>
    <property type="match status" value="1"/>
</dbReference>
<comment type="caution">
    <text evidence="7">The sequence shown here is derived from an EMBL/GenBank/DDBJ whole genome shotgun (WGS) entry which is preliminary data.</text>
</comment>
<keyword evidence="3" id="KW-0805">Transcription regulation</keyword>
<dbReference type="PANTHER" id="PTHR32071:SF77">
    <property type="entry name" value="TRANSCRIPTIONAL REGULATORY PROTEIN"/>
    <property type="match status" value="1"/>
</dbReference>
<dbReference type="InterPro" id="IPR029016">
    <property type="entry name" value="GAF-like_dom_sf"/>
</dbReference>
<keyword evidence="2" id="KW-0067">ATP-binding</keyword>
<dbReference type="InterPro" id="IPR025944">
    <property type="entry name" value="Sigma_54_int_dom_CS"/>
</dbReference>
<dbReference type="InterPro" id="IPR003593">
    <property type="entry name" value="AAA+_ATPase"/>
</dbReference>
<reference evidence="7 8" key="1">
    <citation type="submission" date="2018-12" db="EMBL/GenBank/DDBJ databases">
        <authorList>
            <person name="Yu L."/>
        </authorList>
    </citation>
    <scope>NUCLEOTIDE SEQUENCE [LARGE SCALE GENOMIC DNA]</scope>
    <source>
        <strain evidence="7 8">HAW-EB5</strain>
    </source>
</reference>
<sequence length="598" mass="66659">MASKLQLQHWLSDSWQRSVGAGLSESQPPEELRLNSSAIRQKHEQHGQLIGLVQSHALPLFNQLMAHTSSRLILSDKEGYVLCHWGVDKYSDRLANVALDIGVNWQEAHKGTNAIGTALTARQAVSVVGDQHFIRQHRFMSCTACPIFSPSGEMIGAIDITSEQQRHTQQTLLLVSSLAQQVETAILCHLPNSHYRIDLASQPSLINSGWQGILVADNAGKILGCNPMARQLLGAAQVGDAIAQHLGRGWLNNERIQQHENLHLQTQPLKPARTPVRSKVSGSNRPVSQLGVKFREPKLERAWQHANKVLSKNIPLLITGETGVGKDQFVKQLHGQSQRREQPIVAVNCAALPDNLVESELFGYHSGAFTGANRDGYIGKIRQADGGFLFLDEIGEMSLGAQSRLLRVLQEREVIPVGSNKVYNVDIQVIGATHTDLKQRVADGLFRQDLYYRLNGLQICLPPLRHRSDIERIIKKLHNKHKVHEQNLCGRLLSQLCQYQWPGNLRELDNFMQVASLMAEGETELNWSGLPDELQMQLMDGEAIQHTESEPMGLSDTLDANVVAAYRRFDGNVSQCAKHLGVSRNTLYRKLKRLGLKN</sequence>
<dbReference type="InterPro" id="IPR003018">
    <property type="entry name" value="GAF"/>
</dbReference>
<dbReference type="Gene3D" id="1.10.8.60">
    <property type="match status" value="1"/>
</dbReference>
<organism evidence="7 8">
    <name type="scientific">Shewanella atlantica</name>
    <dbReference type="NCBI Taxonomy" id="271099"/>
    <lineage>
        <taxon>Bacteria</taxon>
        <taxon>Pseudomonadati</taxon>
        <taxon>Pseudomonadota</taxon>
        <taxon>Gammaproteobacteria</taxon>
        <taxon>Alteromonadales</taxon>
        <taxon>Shewanellaceae</taxon>
        <taxon>Shewanella</taxon>
    </lineage>
</organism>
<keyword evidence="1" id="KW-0547">Nucleotide-binding</keyword>
<dbReference type="InterPro" id="IPR002197">
    <property type="entry name" value="HTH_Fis"/>
</dbReference>
<dbReference type="SUPFAM" id="SSF46689">
    <property type="entry name" value="Homeodomain-like"/>
    <property type="match status" value="1"/>
</dbReference>
<dbReference type="CDD" id="cd00009">
    <property type="entry name" value="AAA"/>
    <property type="match status" value="1"/>
</dbReference>
<accession>A0A3S0KKP4</accession>
<gene>
    <name evidence="7" type="ORF">EKG39_17880</name>
</gene>
<name>A0A3S0KKP4_9GAMM</name>
<dbReference type="RefSeq" id="WP_126507346.1">
    <property type="nucleotide sequence ID" value="NZ_RXNV01000011.1"/>
</dbReference>
<dbReference type="Pfam" id="PF25601">
    <property type="entry name" value="AAA_lid_14"/>
    <property type="match status" value="1"/>
</dbReference>
<proteinExistence type="predicted"/>
<dbReference type="PROSITE" id="PS00688">
    <property type="entry name" value="SIGMA54_INTERACT_3"/>
    <property type="match status" value="1"/>
</dbReference>
<evidence type="ECO:0000313" key="7">
    <source>
        <dbReference type="EMBL" id="RTR28850.1"/>
    </source>
</evidence>
<dbReference type="Pfam" id="PF02954">
    <property type="entry name" value="HTH_8"/>
    <property type="match status" value="1"/>
</dbReference>
<dbReference type="GO" id="GO:0006355">
    <property type="term" value="P:regulation of DNA-templated transcription"/>
    <property type="evidence" value="ECO:0007669"/>
    <property type="project" value="InterPro"/>
</dbReference>
<dbReference type="Gene3D" id="3.40.50.300">
    <property type="entry name" value="P-loop containing nucleotide triphosphate hydrolases"/>
    <property type="match status" value="1"/>
</dbReference>
<dbReference type="InterPro" id="IPR002078">
    <property type="entry name" value="Sigma_54_int"/>
</dbReference>
<evidence type="ECO:0000256" key="5">
    <source>
        <dbReference type="ARBA" id="ARBA00023163"/>
    </source>
</evidence>
<dbReference type="InterPro" id="IPR025662">
    <property type="entry name" value="Sigma_54_int_dom_ATP-bd_1"/>
</dbReference>
<keyword evidence="8" id="KW-1185">Reference proteome</keyword>
<dbReference type="OrthoDB" id="9804019at2"/>
<evidence type="ECO:0000256" key="1">
    <source>
        <dbReference type="ARBA" id="ARBA00022741"/>
    </source>
</evidence>
<dbReference type="AlphaFoldDB" id="A0A3S0KKP4"/>
<dbReference type="Gene3D" id="1.10.10.60">
    <property type="entry name" value="Homeodomain-like"/>
    <property type="match status" value="1"/>
</dbReference>
<dbReference type="FunFam" id="3.40.50.300:FF:000006">
    <property type="entry name" value="DNA-binding transcriptional regulator NtrC"/>
    <property type="match status" value="1"/>
</dbReference>
<dbReference type="PANTHER" id="PTHR32071">
    <property type="entry name" value="TRANSCRIPTIONAL REGULATORY PROTEIN"/>
    <property type="match status" value="1"/>
</dbReference>
<dbReference type="PRINTS" id="PR01590">
    <property type="entry name" value="HTHFIS"/>
</dbReference>
<dbReference type="SUPFAM" id="SSF52540">
    <property type="entry name" value="P-loop containing nucleoside triphosphate hydrolases"/>
    <property type="match status" value="1"/>
</dbReference>
<dbReference type="PROSITE" id="PS50045">
    <property type="entry name" value="SIGMA54_INTERACT_4"/>
    <property type="match status" value="1"/>
</dbReference>
<keyword evidence="5" id="KW-0804">Transcription</keyword>
<feature type="domain" description="Sigma-54 factor interaction" evidence="6">
    <location>
        <begin position="292"/>
        <end position="517"/>
    </location>
</feature>
<dbReference type="Pfam" id="PF01590">
    <property type="entry name" value="GAF"/>
    <property type="match status" value="1"/>
</dbReference>
<dbReference type="Proteomes" id="UP000282060">
    <property type="component" value="Unassembled WGS sequence"/>
</dbReference>
<dbReference type="PROSITE" id="PS00675">
    <property type="entry name" value="SIGMA54_INTERACT_1"/>
    <property type="match status" value="1"/>
</dbReference>
<evidence type="ECO:0000256" key="4">
    <source>
        <dbReference type="ARBA" id="ARBA00023125"/>
    </source>
</evidence>
<keyword evidence="4" id="KW-0238">DNA-binding</keyword>
<dbReference type="GO" id="GO:0005524">
    <property type="term" value="F:ATP binding"/>
    <property type="evidence" value="ECO:0007669"/>
    <property type="project" value="UniProtKB-KW"/>
</dbReference>
<dbReference type="EMBL" id="RXNV01000011">
    <property type="protein sequence ID" value="RTR28850.1"/>
    <property type="molecule type" value="Genomic_DNA"/>
</dbReference>
<evidence type="ECO:0000259" key="6">
    <source>
        <dbReference type="PROSITE" id="PS50045"/>
    </source>
</evidence>
<dbReference type="SUPFAM" id="SSF55781">
    <property type="entry name" value="GAF domain-like"/>
    <property type="match status" value="1"/>
</dbReference>
<evidence type="ECO:0000256" key="3">
    <source>
        <dbReference type="ARBA" id="ARBA00023015"/>
    </source>
</evidence>
<dbReference type="Gene3D" id="3.30.450.40">
    <property type="match status" value="1"/>
</dbReference>
<protein>
    <submittedName>
        <fullName evidence="7">Sigma-54-dependent Fis family transcriptional regulator</fullName>
    </submittedName>
</protein>
<dbReference type="InterPro" id="IPR027417">
    <property type="entry name" value="P-loop_NTPase"/>
</dbReference>
<dbReference type="InterPro" id="IPR058031">
    <property type="entry name" value="AAA_lid_NorR"/>
</dbReference>
<dbReference type="GO" id="GO:0043565">
    <property type="term" value="F:sequence-specific DNA binding"/>
    <property type="evidence" value="ECO:0007669"/>
    <property type="project" value="InterPro"/>
</dbReference>
<dbReference type="InterPro" id="IPR009057">
    <property type="entry name" value="Homeodomain-like_sf"/>
</dbReference>
<dbReference type="Pfam" id="PF00158">
    <property type="entry name" value="Sigma54_activat"/>
    <property type="match status" value="1"/>
</dbReference>
<evidence type="ECO:0000256" key="2">
    <source>
        <dbReference type="ARBA" id="ARBA00022840"/>
    </source>
</evidence>